<dbReference type="InterPro" id="IPR001138">
    <property type="entry name" value="Zn2Cys6_DnaBD"/>
</dbReference>
<proteinExistence type="predicted"/>
<evidence type="ECO:0000256" key="1">
    <source>
        <dbReference type="ARBA" id="ARBA00004123"/>
    </source>
</evidence>
<dbReference type="CDD" id="cd12148">
    <property type="entry name" value="fungal_TF_MHR"/>
    <property type="match status" value="1"/>
</dbReference>
<keyword evidence="9" id="KW-0119">Carbohydrate metabolism</keyword>
<dbReference type="SMART" id="SM00906">
    <property type="entry name" value="Fungal_trans"/>
    <property type="match status" value="1"/>
</dbReference>
<dbReference type="Gene3D" id="1.20.5.170">
    <property type="match status" value="1"/>
</dbReference>
<keyword evidence="7" id="KW-0804">Transcription</keyword>
<feature type="domain" description="Zn(2)-C6 fungal-type" evidence="11">
    <location>
        <begin position="15"/>
        <end position="45"/>
    </location>
</feature>
<keyword evidence="13" id="KW-1185">Reference proteome</keyword>
<dbReference type="AlphaFoldDB" id="A0A162NHS7"/>
<dbReference type="PROSITE" id="PS00463">
    <property type="entry name" value="ZN2_CY6_FUNGAL_1"/>
    <property type="match status" value="1"/>
</dbReference>
<dbReference type="FunFam" id="4.10.240.10:FF:000009">
    <property type="entry name" value="C6 transcription factor (Gal4)"/>
    <property type="match status" value="1"/>
</dbReference>
<dbReference type="Pfam" id="PF04082">
    <property type="entry name" value="Fungal_trans"/>
    <property type="match status" value="1"/>
</dbReference>
<keyword evidence="6" id="KW-0010">Activator</keyword>
<dbReference type="SUPFAM" id="SSF57701">
    <property type="entry name" value="Zn2/Cys6 DNA-binding domain"/>
    <property type="match status" value="1"/>
</dbReference>
<evidence type="ECO:0000313" key="12">
    <source>
        <dbReference type="EMBL" id="KZL85951.1"/>
    </source>
</evidence>
<dbReference type="Pfam" id="PF00172">
    <property type="entry name" value="Zn_clus"/>
    <property type="match status" value="1"/>
</dbReference>
<evidence type="ECO:0000256" key="9">
    <source>
        <dbReference type="ARBA" id="ARBA00023277"/>
    </source>
</evidence>
<evidence type="ECO:0000256" key="7">
    <source>
        <dbReference type="ARBA" id="ARBA00023163"/>
    </source>
</evidence>
<dbReference type="CDD" id="cd00067">
    <property type="entry name" value="GAL4"/>
    <property type="match status" value="1"/>
</dbReference>
<keyword evidence="3" id="KW-0862">Zinc</keyword>
<accession>A0A162NHS7</accession>
<dbReference type="InterPro" id="IPR007219">
    <property type="entry name" value="XnlR_reg_dom"/>
</dbReference>
<dbReference type="PANTHER" id="PTHR47424">
    <property type="entry name" value="REGULATORY PROTEIN GAL4"/>
    <property type="match status" value="1"/>
</dbReference>
<sequence>MVETSSHSTFTSSLACDYCRIKKLKCSKEKPKCDVCIRNSKSCHYSGRVQRSPLTRARRSYLTSVESRLARVESLFAELLPKCDIDEALAARATENRRRETPEPAASQASTPNGTRSAISEAVPEESDGFDWQEDIEVLADGMAALSVEPRGAGYLGSTAGVFFLRSLLRLTGHSKPLVEDRRMAEQHFAATYNSSQLSELVASRQVIDRLVDSYFSVYHRAYPFVHEPTFRAQFHEVIPRPQRRSWQMLLHTILALGAWCLDSPHGELDDDLYHHALSFGEDESLFESANLTFVQALVLLSNLSQKRNKPNTGSNFLGLATRMALSLGLHRELPDWRINRLQREMRRRVWWGFYMFDSGASTTFGRPILLPDTEAMDVRPVLNIHDECLTSRTMELPTEVDEPTLYSGIKIQSDFHIHTNFISNRLLSSSGVSPENALSMDATLTKWAESLPAYFHQNYDGPMVESSFLFTRSRLWWRFWNLKIILFRQLLLERAVDKGKGAVPLNTTSVDERCRSVAVHAASATIESIDYYTKHGVMNRLVTWYSIPFVDGSSDLADRANG</sequence>
<evidence type="ECO:0000256" key="6">
    <source>
        <dbReference type="ARBA" id="ARBA00023159"/>
    </source>
</evidence>
<organism evidence="12 13">
    <name type="scientific">Colletotrichum incanum</name>
    <name type="common">Soybean anthracnose fungus</name>
    <dbReference type="NCBI Taxonomy" id="1573173"/>
    <lineage>
        <taxon>Eukaryota</taxon>
        <taxon>Fungi</taxon>
        <taxon>Dikarya</taxon>
        <taxon>Ascomycota</taxon>
        <taxon>Pezizomycotina</taxon>
        <taxon>Sordariomycetes</taxon>
        <taxon>Hypocreomycetidae</taxon>
        <taxon>Glomerellales</taxon>
        <taxon>Glomerellaceae</taxon>
        <taxon>Colletotrichum</taxon>
        <taxon>Colletotrichum spaethianum species complex</taxon>
    </lineage>
</organism>
<feature type="compositionally biased region" description="Polar residues" evidence="10">
    <location>
        <begin position="107"/>
        <end position="118"/>
    </location>
</feature>
<gene>
    <name evidence="12" type="ORF">CI238_06200</name>
</gene>
<comment type="subcellular location">
    <subcellularLocation>
        <location evidence="1">Nucleus</location>
    </subcellularLocation>
</comment>
<dbReference type="InterPro" id="IPR005600">
    <property type="entry name" value="Gal4_dimer_dom"/>
</dbReference>
<dbReference type="GO" id="GO:0000435">
    <property type="term" value="P:positive regulation of transcription from RNA polymerase II promoter by galactose"/>
    <property type="evidence" value="ECO:0007669"/>
    <property type="project" value="TreeGrafter"/>
</dbReference>
<evidence type="ECO:0000256" key="10">
    <source>
        <dbReference type="SAM" id="MobiDB-lite"/>
    </source>
</evidence>
<keyword evidence="5" id="KW-0238">DNA-binding</keyword>
<dbReference type="GO" id="GO:0008270">
    <property type="term" value="F:zinc ion binding"/>
    <property type="evidence" value="ECO:0007669"/>
    <property type="project" value="InterPro"/>
</dbReference>
<reference evidence="12 13" key="1">
    <citation type="submission" date="2015-06" db="EMBL/GenBank/DDBJ databases">
        <title>Survival trade-offs in plant roots during colonization by closely related pathogenic and mutualistic fungi.</title>
        <authorList>
            <person name="Hacquard S."/>
            <person name="Kracher B."/>
            <person name="Hiruma K."/>
            <person name="Weinman A."/>
            <person name="Muench P."/>
            <person name="Garrido Oter R."/>
            <person name="Ver Loren van Themaat E."/>
            <person name="Dallerey J.-F."/>
            <person name="Damm U."/>
            <person name="Henrissat B."/>
            <person name="Lespinet O."/>
            <person name="Thon M."/>
            <person name="Kemen E."/>
            <person name="McHardy A.C."/>
            <person name="Schulze-Lefert P."/>
            <person name="O'Connell R.J."/>
        </authorList>
    </citation>
    <scope>NUCLEOTIDE SEQUENCE [LARGE SCALE GENOMIC DNA]</scope>
    <source>
        <strain evidence="12 13">MAFF 238704</strain>
    </source>
</reference>
<comment type="caution">
    <text evidence="12">The sequence shown here is derived from an EMBL/GenBank/DDBJ whole genome shotgun (WGS) entry which is preliminary data.</text>
</comment>
<dbReference type="CDD" id="cd14654">
    <property type="entry name" value="ZIP_Gal4"/>
    <property type="match status" value="1"/>
</dbReference>
<evidence type="ECO:0000259" key="11">
    <source>
        <dbReference type="PROSITE" id="PS50048"/>
    </source>
</evidence>
<evidence type="ECO:0000256" key="4">
    <source>
        <dbReference type="ARBA" id="ARBA00023015"/>
    </source>
</evidence>
<dbReference type="Proteomes" id="UP000076584">
    <property type="component" value="Unassembled WGS sequence"/>
</dbReference>
<keyword evidence="2" id="KW-0479">Metal-binding</keyword>
<dbReference type="GO" id="GO:0006351">
    <property type="term" value="P:DNA-templated transcription"/>
    <property type="evidence" value="ECO:0007669"/>
    <property type="project" value="InterPro"/>
</dbReference>
<dbReference type="GO" id="GO:0000978">
    <property type="term" value="F:RNA polymerase II cis-regulatory region sequence-specific DNA binding"/>
    <property type="evidence" value="ECO:0007669"/>
    <property type="project" value="TreeGrafter"/>
</dbReference>
<dbReference type="EMBL" id="LFIW01000552">
    <property type="protein sequence ID" value="KZL85951.1"/>
    <property type="molecule type" value="Genomic_DNA"/>
</dbReference>
<dbReference type="GO" id="GO:0000981">
    <property type="term" value="F:DNA-binding transcription factor activity, RNA polymerase II-specific"/>
    <property type="evidence" value="ECO:0007669"/>
    <property type="project" value="InterPro"/>
</dbReference>
<feature type="region of interest" description="Disordered" evidence="10">
    <location>
        <begin position="94"/>
        <end position="127"/>
    </location>
</feature>
<dbReference type="InterPro" id="IPR036864">
    <property type="entry name" value="Zn2-C6_fun-type_DNA-bd_sf"/>
</dbReference>
<protein>
    <submittedName>
        <fullName evidence="12">Lactose regulatory protein lac9</fullName>
    </submittedName>
</protein>
<evidence type="ECO:0000256" key="8">
    <source>
        <dbReference type="ARBA" id="ARBA00023242"/>
    </source>
</evidence>
<dbReference type="Gene3D" id="4.10.240.10">
    <property type="entry name" value="Zn(2)-C6 fungal-type DNA-binding domain"/>
    <property type="match status" value="1"/>
</dbReference>
<keyword evidence="4" id="KW-0805">Transcription regulation</keyword>
<evidence type="ECO:0000256" key="5">
    <source>
        <dbReference type="ARBA" id="ARBA00023125"/>
    </source>
</evidence>
<evidence type="ECO:0000256" key="2">
    <source>
        <dbReference type="ARBA" id="ARBA00022723"/>
    </source>
</evidence>
<evidence type="ECO:0000313" key="13">
    <source>
        <dbReference type="Proteomes" id="UP000076584"/>
    </source>
</evidence>
<dbReference type="PANTHER" id="PTHR47424:SF2">
    <property type="entry name" value="TRANSCRIPTION FACTOR DOMAIN-CONTAINING PROTEIN-RELATED"/>
    <property type="match status" value="1"/>
</dbReference>
<dbReference type="PROSITE" id="PS50048">
    <property type="entry name" value="ZN2_CY6_FUNGAL_2"/>
    <property type="match status" value="1"/>
</dbReference>
<evidence type="ECO:0000256" key="3">
    <source>
        <dbReference type="ARBA" id="ARBA00022833"/>
    </source>
</evidence>
<dbReference type="SMART" id="SM00066">
    <property type="entry name" value="GAL4"/>
    <property type="match status" value="1"/>
</dbReference>
<dbReference type="InterPro" id="IPR051127">
    <property type="entry name" value="Fungal_SecMet_Regulators"/>
</dbReference>
<name>A0A162NHS7_COLIC</name>
<keyword evidence="8" id="KW-0539">Nucleus</keyword>
<dbReference type="GO" id="GO:0005634">
    <property type="term" value="C:nucleus"/>
    <property type="evidence" value="ECO:0007669"/>
    <property type="project" value="UniProtKB-SubCell"/>
</dbReference>
<dbReference type="Pfam" id="PF03902">
    <property type="entry name" value="Gal4_dimer"/>
    <property type="match status" value="1"/>
</dbReference>